<reference evidence="1" key="1">
    <citation type="journal article" date="2020" name="Nature">
        <title>Giant virus diversity and host interactions through global metagenomics.</title>
        <authorList>
            <person name="Schulz F."/>
            <person name="Roux S."/>
            <person name="Paez-Espino D."/>
            <person name="Jungbluth S."/>
            <person name="Walsh D.A."/>
            <person name="Denef V.J."/>
            <person name="McMahon K.D."/>
            <person name="Konstantinidis K.T."/>
            <person name="Eloe-Fadrosh E.A."/>
            <person name="Kyrpides N.C."/>
            <person name="Woyke T."/>
        </authorList>
    </citation>
    <scope>NUCLEOTIDE SEQUENCE</scope>
    <source>
        <strain evidence="1">GVMAG-M-3300013285-6</strain>
    </source>
</reference>
<proteinExistence type="predicted"/>
<dbReference type="EMBL" id="MN739167">
    <property type="protein sequence ID" value="QHS92005.1"/>
    <property type="molecule type" value="Genomic_DNA"/>
</dbReference>
<dbReference type="AlphaFoldDB" id="A0A6C0BI31"/>
<evidence type="ECO:0000313" key="1">
    <source>
        <dbReference type="EMBL" id="QHS92005.1"/>
    </source>
</evidence>
<sequence length="276" mass="31655">MRIATLANEFAIPDLDLFFYTLSLWNPVLPDVYLYCDTKVSAWLAKGKRYAGKLVTKEALNLYTGLSRRQMEQMPGDTCRTLFGDFTAEKTNLLEWAFSYEGLDGVLFCDTDICFLGPLPKVPNGKTLAVSPHMIRSTDTALYGIYNAGFIWMKDVSTATRWRELCKTSRFFEQACIEDLVAETPTTYEYPIQVNYGWWRLWQADTTVIERSEEWASSKDAVTVQGLPLLSVHTHFYEKNDKATVDFNRWVFSWLKKQKKAAALVQKLTRDVGLSL</sequence>
<organism evidence="1">
    <name type="scientific">viral metagenome</name>
    <dbReference type="NCBI Taxonomy" id="1070528"/>
    <lineage>
        <taxon>unclassified sequences</taxon>
        <taxon>metagenomes</taxon>
        <taxon>organismal metagenomes</taxon>
    </lineage>
</organism>
<protein>
    <recommendedName>
        <fullName evidence="2">Nucleotide-diphospho-sugar transferase domain-containing protein</fullName>
    </recommendedName>
</protein>
<accession>A0A6C0BI31</accession>
<name>A0A6C0BI31_9ZZZZ</name>
<evidence type="ECO:0008006" key="2">
    <source>
        <dbReference type="Google" id="ProtNLM"/>
    </source>
</evidence>